<evidence type="ECO:0000313" key="3">
    <source>
        <dbReference type="EMBL" id="NKE67410.1"/>
    </source>
</evidence>
<feature type="compositionally biased region" description="Low complexity" evidence="1">
    <location>
        <begin position="173"/>
        <end position="195"/>
    </location>
</feature>
<dbReference type="Gene3D" id="1.20.58.2200">
    <property type="match status" value="1"/>
</dbReference>
<dbReference type="NCBIfam" id="TIGR03504">
    <property type="entry name" value="FimV_Cterm"/>
    <property type="match status" value="1"/>
</dbReference>
<sequence length="960" mass="97486">MMRKKCQADPAGAVCTSTKRPSWRATALAVAVAAALGSASLDANALALGNVNVRSALGEPLRAEIDIVEITPEELASLRANVAPPEAFRAAGLEYSPALSNVQVSLQQRANGRPFLLVTSPRAVNDPFVDLILETQWASGRVVRDYTMLFDPPQLRQAAPATAQVAPMPPAAATPAAPAARTTPAPAAAAPAAPASQPREARTAPVAPRAATAPAPTPAAEGEKVTVERGDTAGKIAAAHKPPAVSLDQMLVALLQANPDAFIAGNVNRLKAGTVLQMPSAQDAAQVTPGEATRTIIAQSRDFNEFRRRLAEGVPTTQVPASERQASGKVQTEVQDKTPAAPTPDKLTLSKGAVQGRTAEERIAREREAKDAATRLAELNKNIAELNKLQSSTAAPAAAAAARPGSAPAPVGGPAVTAQVPAAPVPTAPASAPAASAPVAQVVPATAASASAPAPAATASAPGAPGSAPVSAAASPAASAPLAAAASAPAKPPATVATKPAALPPMEEPSILDEFLENPLLLALAGGALAALLGFGAYRLRQRRKSPQVDSSFLESRLQPDSFFGGSGGQRIDTNEGGATGSSMVYSPSQLDAAGDVDPVAEADVYLAYGRDLQAEEILKEALRVSPQRVAIHSKLLEIYAKRRDAKAFEVTATDAYALTHGEGLEWEHICELGRELDPNNPLYRPGGAPSGGAAAPALGAAAAARISALDAPATTSPDLDLDLDFSTGDESPGAGEGASRAVHLHSAPEPVHGLDLEFEEAQAEAATEASAKATAATAAPPLDEPLAFELPSIEEPATDEPARAAQAPAASNPASDAAPGDEGLTFDLESPEPSAAPVAAAPVAAAPAARDDKMIEFDLDSLSLDLDTQAPADAAPPQQEPPPLPMVSAAAPEPAADDTLSTQGLEEAGSDPLATKFALAQEFNAIGDPDGARSLAEEVLAEASGELRTRAQKFLAEIG</sequence>
<dbReference type="Gene3D" id="3.10.350.10">
    <property type="entry name" value="LysM domain"/>
    <property type="match status" value="1"/>
</dbReference>
<feature type="region of interest" description="Disordered" evidence="1">
    <location>
        <begin position="761"/>
        <end position="783"/>
    </location>
</feature>
<feature type="compositionally biased region" description="Low complexity" evidence="1">
    <location>
        <begin position="203"/>
        <end position="220"/>
    </location>
</feature>
<dbReference type="InterPro" id="IPR038440">
    <property type="entry name" value="FimV_C_sf"/>
</dbReference>
<feature type="domain" description="FimV N-terminal" evidence="2">
    <location>
        <begin position="46"/>
        <end position="153"/>
    </location>
</feature>
<comment type="caution">
    <text evidence="3">The sequence shown here is derived from an EMBL/GenBank/DDBJ whole genome shotgun (WGS) entry which is preliminary data.</text>
</comment>
<dbReference type="InterPro" id="IPR020011">
    <property type="entry name" value="FimV_C"/>
</dbReference>
<feature type="compositionally biased region" description="Low complexity" evidence="1">
    <location>
        <begin position="764"/>
        <end position="783"/>
    </location>
</feature>
<protein>
    <submittedName>
        <fullName evidence="3">Fimbrial protein FimV</fullName>
    </submittedName>
</protein>
<evidence type="ECO:0000259" key="2">
    <source>
        <dbReference type="Pfam" id="PF25800"/>
    </source>
</evidence>
<dbReference type="Pfam" id="PF25800">
    <property type="entry name" value="FimV_N"/>
    <property type="match status" value="1"/>
</dbReference>
<feature type="compositionally biased region" description="Polar residues" evidence="1">
    <location>
        <begin position="315"/>
        <end position="333"/>
    </location>
</feature>
<accession>A0A7X6DHU4</accession>
<gene>
    <name evidence="3" type="ORF">RAMLITH_16425</name>
</gene>
<feature type="compositionally biased region" description="Low complexity" evidence="1">
    <location>
        <begin position="861"/>
        <end position="878"/>
    </location>
</feature>
<dbReference type="EMBL" id="VTOX01000006">
    <property type="protein sequence ID" value="NKE67410.1"/>
    <property type="molecule type" value="Genomic_DNA"/>
</dbReference>
<feature type="region of interest" description="Disordered" evidence="1">
    <location>
        <begin position="313"/>
        <end position="348"/>
    </location>
</feature>
<keyword evidence="4" id="KW-1185">Reference proteome</keyword>
<dbReference type="InterPro" id="IPR036779">
    <property type="entry name" value="LysM_dom_sf"/>
</dbReference>
<feature type="compositionally biased region" description="Low complexity" evidence="1">
    <location>
        <begin position="804"/>
        <end position="819"/>
    </location>
</feature>
<evidence type="ECO:0000256" key="1">
    <source>
        <dbReference type="SAM" id="MobiDB-lite"/>
    </source>
</evidence>
<evidence type="ECO:0000313" key="4">
    <source>
        <dbReference type="Proteomes" id="UP000521868"/>
    </source>
</evidence>
<dbReference type="InterPro" id="IPR057840">
    <property type="entry name" value="FimV_N"/>
</dbReference>
<reference evidence="3 4" key="1">
    <citation type="journal article" date="2020" name="Nature">
        <title>Bacterial chemolithoautotrophy via manganese oxidation.</title>
        <authorList>
            <person name="Yu H."/>
            <person name="Leadbetter J.R."/>
        </authorList>
    </citation>
    <scope>NUCLEOTIDE SEQUENCE [LARGE SCALE GENOMIC DNA]</scope>
    <source>
        <strain evidence="3 4">RBP-1</strain>
    </source>
</reference>
<feature type="compositionally biased region" description="Low complexity" evidence="1">
    <location>
        <begin position="832"/>
        <end position="849"/>
    </location>
</feature>
<name>A0A7X6DHU4_9BURK</name>
<feature type="region of interest" description="Disordered" evidence="1">
    <location>
        <begin position="800"/>
        <end position="914"/>
    </location>
</feature>
<dbReference type="CDD" id="cd00118">
    <property type="entry name" value="LysM"/>
    <property type="match status" value="1"/>
</dbReference>
<feature type="region of interest" description="Disordered" evidence="1">
    <location>
        <begin position="160"/>
        <end position="228"/>
    </location>
</feature>
<feature type="region of interest" description="Disordered" evidence="1">
    <location>
        <begin position="716"/>
        <end position="742"/>
    </location>
</feature>
<dbReference type="NCBIfam" id="TIGR03505">
    <property type="entry name" value="FimV_core"/>
    <property type="match status" value="1"/>
</dbReference>
<dbReference type="InterPro" id="IPR020012">
    <property type="entry name" value="LysM_FimV"/>
</dbReference>
<organism evidence="3 4">
    <name type="scientific">Ramlibacter lithotrophicus</name>
    <dbReference type="NCBI Taxonomy" id="2606681"/>
    <lineage>
        <taxon>Bacteria</taxon>
        <taxon>Pseudomonadati</taxon>
        <taxon>Pseudomonadota</taxon>
        <taxon>Betaproteobacteria</taxon>
        <taxon>Burkholderiales</taxon>
        <taxon>Comamonadaceae</taxon>
        <taxon>Ramlibacter</taxon>
    </lineage>
</organism>
<dbReference type="InterPro" id="IPR018392">
    <property type="entry name" value="LysM"/>
</dbReference>
<dbReference type="Proteomes" id="UP000521868">
    <property type="component" value="Unassembled WGS sequence"/>
</dbReference>
<dbReference type="AlphaFoldDB" id="A0A7X6DHU4"/>
<proteinExistence type="predicted"/>